<feature type="chain" id="PRO_5015196081" evidence="1">
    <location>
        <begin position="20"/>
        <end position="129"/>
    </location>
</feature>
<dbReference type="OrthoDB" id="964383at2"/>
<protein>
    <submittedName>
        <fullName evidence="2">Uncharacterized protein</fullName>
    </submittedName>
</protein>
<reference evidence="2 3" key="1">
    <citation type="submission" date="2018-03" db="EMBL/GenBank/DDBJ databases">
        <title>Genomic Encyclopedia of Archaeal and Bacterial Type Strains, Phase II (KMG-II): from individual species to whole genera.</title>
        <authorList>
            <person name="Goeker M."/>
        </authorList>
    </citation>
    <scope>NUCLEOTIDE SEQUENCE [LARGE SCALE GENOMIC DNA]</scope>
    <source>
        <strain evidence="2 3">DSM 29057</strain>
    </source>
</reference>
<accession>A0A2P8FEV5</accession>
<evidence type="ECO:0000313" key="3">
    <source>
        <dbReference type="Proteomes" id="UP000241964"/>
    </source>
</evidence>
<sequence length="129" mass="13830">MKTLRILILLTIISLQASATGYVHNMFVAHRKLQSGKECVTEKAIARKAKPALKAKAPVQVKHAGVIKNTSASAPGSEIMTLNARILEAGPAAFFENESEENEGESMVSKLVGAVKCVIFTFIPKLGHS</sequence>
<gene>
    <name evidence="2" type="ORF">CLV60_1245</name>
</gene>
<evidence type="ECO:0000313" key="2">
    <source>
        <dbReference type="EMBL" id="PSL20239.1"/>
    </source>
</evidence>
<evidence type="ECO:0000256" key="1">
    <source>
        <dbReference type="SAM" id="SignalP"/>
    </source>
</evidence>
<dbReference type="RefSeq" id="WP_106599382.1">
    <property type="nucleotide sequence ID" value="NZ_PYAS01000024.1"/>
</dbReference>
<dbReference type="Proteomes" id="UP000241964">
    <property type="component" value="Unassembled WGS sequence"/>
</dbReference>
<name>A0A2P8FEV5_9BACT</name>
<keyword evidence="3" id="KW-1185">Reference proteome</keyword>
<feature type="signal peptide" evidence="1">
    <location>
        <begin position="1"/>
        <end position="19"/>
    </location>
</feature>
<dbReference type="AlphaFoldDB" id="A0A2P8FEV5"/>
<comment type="caution">
    <text evidence="2">The sequence shown here is derived from an EMBL/GenBank/DDBJ whole genome shotgun (WGS) entry which is preliminary data.</text>
</comment>
<keyword evidence="1" id="KW-0732">Signal</keyword>
<proteinExistence type="predicted"/>
<dbReference type="EMBL" id="PYAS01000024">
    <property type="protein sequence ID" value="PSL20239.1"/>
    <property type="molecule type" value="Genomic_DNA"/>
</dbReference>
<organism evidence="2 3">
    <name type="scientific">Dyadobacter jiangsuensis</name>
    <dbReference type="NCBI Taxonomy" id="1591085"/>
    <lineage>
        <taxon>Bacteria</taxon>
        <taxon>Pseudomonadati</taxon>
        <taxon>Bacteroidota</taxon>
        <taxon>Cytophagia</taxon>
        <taxon>Cytophagales</taxon>
        <taxon>Spirosomataceae</taxon>
        <taxon>Dyadobacter</taxon>
    </lineage>
</organism>